<feature type="non-terminal residue" evidence="2">
    <location>
        <position position="1"/>
    </location>
</feature>
<organism evidence="2 3">
    <name type="scientific">Triparma retinervis</name>
    <dbReference type="NCBI Taxonomy" id="2557542"/>
    <lineage>
        <taxon>Eukaryota</taxon>
        <taxon>Sar</taxon>
        <taxon>Stramenopiles</taxon>
        <taxon>Ochrophyta</taxon>
        <taxon>Bolidophyceae</taxon>
        <taxon>Parmales</taxon>
        <taxon>Triparmaceae</taxon>
        <taxon>Triparma</taxon>
    </lineage>
</organism>
<keyword evidence="3" id="KW-1185">Reference proteome</keyword>
<gene>
    <name evidence="2" type="ORF">TrRE_jg1885</name>
</gene>
<accession>A0A9W7DRI7</accession>
<feature type="compositionally biased region" description="Acidic residues" evidence="1">
    <location>
        <begin position="101"/>
        <end position="119"/>
    </location>
</feature>
<sequence length="155" mass="16831">EGGGQEYEYPPKVGATIHLVGSEVVGDRHWDNFTPEEGGGIGTLTSCYEGFKDSVGLGVISKATMAKVGVERLEELEGKVVYAGGGIGVIESTGHPDFAEIEDEEEGEGGEEVDEEEVERAEKEAREAMERLEKLKAKAEMAMKRRKKAKADKKE</sequence>
<comment type="caution">
    <text evidence="2">The sequence shown here is derived from an EMBL/GenBank/DDBJ whole genome shotgun (WGS) entry which is preliminary data.</text>
</comment>
<reference evidence="2" key="1">
    <citation type="submission" date="2022-07" db="EMBL/GenBank/DDBJ databases">
        <title>Genome analysis of Parmales, a sister group of diatoms, reveals the evolutionary specialization of diatoms from phago-mixotrophs to photoautotrophs.</title>
        <authorList>
            <person name="Ban H."/>
            <person name="Sato S."/>
            <person name="Yoshikawa S."/>
            <person name="Kazumasa Y."/>
            <person name="Nakamura Y."/>
            <person name="Ichinomiya M."/>
            <person name="Saitoh K."/>
            <person name="Sato N."/>
            <person name="Blanc-Mathieu R."/>
            <person name="Endo H."/>
            <person name="Kuwata A."/>
            <person name="Ogata H."/>
        </authorList>
    </citation>
    <scope>NUCLEOTIDE SEQUENCE</scope>
</reference>
<feature type="region of interest" description="Disordered" evidence="1">
    <location>
        <begin position="101"/>
        <end position="124"/>
    </location>
</feature>
<protein>
    <submittedName>
        <fullName evidence="2">Uncharacterized protein</fullName>
    </submittedName>
</protein>
<evidence type="ECO:0000256" key="1">
    <source>
        <dbReference type="SAM" id="MobiDB-lite"/>
    </source>
</evidence>
<evidence type="ECO:0000313" key="3">
    <source>
        <dbReference type="Proteomes" id="UP001165082"/>
    </source>
</evidence>
<dbReference type="AlphaFoldDB" id="A0A9W7DRI7"/>
<proteinExistence type="predicted"/>
<name>A0A9W7DRI7_9STRA</name>
<dbReference type="EMBL" id="BRXZ01001989">
    <property type="protein sequence ID" value="GMH51665.1"/>
    <property type="molecule type" value="Genomic_DNA"/>
</dbReference>
<evidence type="ECO:0000313" key="2">
    <source>
        <dbReference type="EMBL" id="GMH51665.1"/>
    </source>
</evidence>
<dbReference type="Proteomes" id="UP001165082">
    <property type="component" value="Unassembled WGS sequence"/>
</dbReference>